<dbReference type="GO" id="GO:0009279">
    <property type="term" value="C:cell outer membrane"/>
    <property type="evidence" value="ECO:0007669"/>
    <property type="project" value="TreeGrafter"/>
</dbReference>
<feature type="transmembrane region" description="Helical" evidence="3">
    <location>
        <begin position="373"/>
        <end position="395"/>
    </location>
</feature>
<dbReference type="PANTHER" id="PTHR44858">
    <property type="entry name" value="TETRATRICOPEPTIDE REPEAT PROTEIN 6"/>
    <property type="match status" value="1"/>
</dbReference>
<dbReference type="InterPro" id="IPR019734">
    <property type="entry name" value="TPR_rpt"/>
</dbReference>
<organism evidence="4 5">
    <name type="scientific">Candidatus Kaiserbacteria bacterium CG10_big_fil_rev_8_21_14_0_10_56_12</name>
    <dbReference type="NCBI Taxonomy" id="1974611"/>
    <lineage>
        <taxon>Bacteria</taxon>
        <taxon>Candidatus Kaiseribacteriota</taxon>
    </lineage>
</organism>
<accession>A0A2H0U9T9</accession>
<feature type="transmembrane region" description="Helical" evidence="3">
    <location>
        <begin position="12"/>
        <end position="31"/>
    </location>
</feature>
<dbReference type="InterPro" id="IPR050498">
    <property type="entry name" value="Ycf3"/>
</dbReference>
<feature type="transmembrane region" description="Helical" evidence="3">
    <location>
        <begin position="67"/>
        <end position="90"/>
    </location>
</feature>
<feature type="transmembrane region" description="Helical" evidence="3">
    <location>
        <begin position="273"/>
        <end position="297"/>
    </location>
</feature>
<feature type="transmembrane region" description="Helical" evidence="3">
    <location>
        <begin position="139"/>
        <end position="158"/>
    </location>
</feature>
<feature type="transmembrane region" description="Helical" evidence="3">
    <location>
        <begin position="465"/>
        <end position="488"/>
    </location>
</feature>
<reference evidence="5" key="1">
    <citation type="submission" date="2017-09" db="EMBL/GenBank/DDBJ databases">
        <title>Depth-based differentiation of microbial function through sediment-hosted aquifers and enrichment of novel symbionts in the deep terrestrial subsurface.</title>
        <authorList>
            <person name="Probst A.J."/>
            <person name="Ladd B."/>
            <person name="Jarett J.K."/>
            <person name="Geller-Mcgrath D.E."/>
            <person name="Sieber C.M.K."/>
            <person name="Emerson J.B."/>
            <person name="Anantharaman K."/>
            <person name="Thomas B.C."/>
            <person name="Malmstrom R."/>
            <person name="Stieglmeier M."/>
            <person name="Klingl A."/>
            <person name="Woyke T."/>
            <person name="Ryan C.M."/>
            <person name="Banfield J.F."/>
        </authorList>
    </citation>
    <scope>NUCLEOTIDE SEQUENCE [LARGE SCALE GENOMIC DNA]</scope>
</reference>
<evidence type="ECO:0000256" key="2">
    <source>
        <dbReference type="ARBA" id="ARBA00022803"/>
    </source>
</evidence>
<keyword evidence="3" id="KW-1133">Transmembrane helix</keyword>
<feature type="transmembrane region" description="Helical" evidence="3">
    <location>
        <begin position="43"/>
        <end position="60"/>
    </location>
</feature>
<feature type="transmembrane region" description="Helical" evidence="3">
    <location>
        <begin position="178"/>
        <end position="198"/>
    </location>
</feature>
<proteinExistence type="predicted"/>
<feature type="transmembrane region" description="Helical" evidence="3">
    <location>
        <begin position="205"/>
        <end position="238"/>
    </location>
</feature>
<comment type="caution">
    <text evidence="4">The sequence shown here is derived from an EMBL/GenBank/DDBJ whole genome shotgun (WGS) entry which is preliminary data.</text>
</comment>
<feature type="transmembrane region" description="Helical" evidence="3">
    <location>
        <begin position="110"/>
        <end position="127"/>
    </location>
</feature>
<evidence type="ECO:0000313" key="4">
    <source>
        <dbReference type="EMBL" id="PIR83184.1"/>
    </source>
</evidence>
<keyword evidence="3" id="KW-0812">Transmembrane</keyword>
<name>A0A2H0U9T9_9BACT</name>
<dbReference type="SUPFAM" id="SSF48452">
    <property type="entry name" value="TPR-like"/>
    <property type="match status" value="1"/>
</dbReference>
<keyword evidence="1" id="KW-0677">Repeat</keyword>
<keyword evidence="2" id="KW-0802">TPR repeat</keyword>
<protein>
    <submittedName>
        <fullName evidence="4">Uncharacterized protein</fullName>
    </submittedName>
</protein>
<feature type="transmembrane region" description="Helical" evidence="3">
    <location>
        <begin position="415"/>
        <end position="444"/>
    </location>
</feature>
<dbReference type="Proteomes" id="UP000230179">
    <property type="component" value="Unassembled WGS sequence"/>
</dbReference>
<dbReference type="InterPro" id="IPR011990">
    <property type="entry name" value="TPR-like_helical_dom_sf"/>
</dbReference>
<evidence type="ECO:0000256" key="1">
    <source>
        <dbReference type="ARBA" id="ARBA00022737"/>
    </source>
</evidence>
<dbReference type="PANTHER" id="PTHR44858:SF1">
    <property type="entry name" value="UDP-N-ACETYLGLUCOSAMINE--PEPTIDE N-ACETYLGLUCOSAMINYLTRANSFERASE SPINDLY-RELATED"/>
    <property type="match status" value="1"/>
</dbReference>
<dbReference type="Gene3D" id="1.25.40.10">
    <property type="entry name" value="Tetratricopeptide repeat domain"/>
    <property type="match status" value="1"/>
</dbReference>
<dbReference type="Pfam" id="PF14559">
    <property type="entry name" value="TPR_19"/>
    <property type="match status" value="1"/>
</dbReference>
<evidence type="ECO:0000256" key="3">
    <source>
        <dbReference type="SAM" id="Phobius"/>
    </source>
</evidence>
<keyword evidence="3" id="KW-0472">Membrane</keyword>
<dbReference type="GO" id="GO:0046813">
    <property type="term" value="P:receptor-mediated virion attachment to host cell"/>
    <property type="evidence" value="ECO:0007669"/>
    <property type="project" value="TreeGrafter"/>
</dbReference>
<dbReference type="AlphaFoldDB" id="A0A2H0U9T9"/>
<sequence length="786" mass="82913">MPPQPTTRRTLEVWNVWILIATLIVGTILVTPFLSVGLETTKAFLLAAGAIVTLVLYIVARLSRGNIVLPPLALVGSLWLPAVAYGLSTIFSGTPFTTSLWGATLEPDTLGFIVVAATLGTLVAFVIRRAEHYQTLLRAGAWTFVGITLVQVAIVIVGQVMPDTIAPSFSLLGSFQDLSYLLGLGVVATLVTVRFVTLSARIRRVLAATMIAALALIAVAGATIVLVLVALVALGFFIESVMMRKGSATDDELDDVTLLTEREVESDGGTHSIAWPLPVLAVAVFFLVGSALSGALATGLHINALTVSPSWQSTLTVAQKTYSASPVFGTGPGSFGAEWLKYRDASLNTTVFWNTDFHSGVGFIPTSFVTTGLLGAACWLLFMILFIVLGLRMLISRAPEDPVARYVSMLAFVATVYLFAIATFALPNVVLLALLFVFAGLFASTTRYASGAGQWGLIFSRSPRVGFVVVFVLTLFMFASVVVAYTLVERYVALVALSNASTAFSSGDLALAEQEVQQSISFSPSAAAYQTQANIASVKLGQIAATTTLSATAAQQAFQATLSGGINAAITATRLAPTDYQAWLALGNLYAQAVPLNVSGAYDSAKTAFDKAQALNPTSPEILYVLAQLDLAHKDLKAAKADLKSAIALKQDYLKAIFLLSQLEVQDGNVKEALDAALAAAYFAPNDPTVLFQVGVLRAASGDYAGAESALRSAVDANNQFANARYFLAAVYAKEKNLAKATEQLQAIADLSADNAAAVQPLITQLKAGKNPFPANLLSLGTPPVN</sequence>
<evidence type="ECO:0000313" key="5">
    <source>
        <dbReference type="Proteomes" id="UP000230179"/>
    </source>
</evidence>
<dbReference type="SMART" id="SM00028">
    <property type="entry name" value="TPR"/>
    <property type="match status" value="5"/>
</dbReference>
<dbReference type="EMBL" id="PFBL01000013">
    <property type="protein sequence ID" value="PIR83184.1"/>
    <property type="molecule type" value="Genomic_DNA"/>
</dbReference>
<gene>
    <name evidence="4" type="ORF">COU19_01795</name>
</gene>